<accession>A0A725LE55</accession>
<organism evidence="1">
    <name type="scientific">Salmonella senftenberg</name>
    <dbReference type="NCBI Taxonomy" id="28150"/>
    <lineage>
        <taxon>Bacteria</taxon>
        <taxon>Pseudomonadati</taxon>
        <taxon>Pseudomonadota</taxon>
        <taxon>Gammaproteobacteria</taxon>
        <taxon>Enterobacterales</taxon>
        <taxon>Enterobacteriaceae</taxon>
        <taxon>Salmonella</taxon>
    </lineage>
</organism>
<dbReference type="CDD" id="cd16414">
    <property type="entry name" value="dndB_like"/>
    <property type="match status" value="1"/>
</dbReference>
<dbReference type="EMBL" id="DAAQTU010000022">
    <property type="protein sequence ID" value="HAE0846070.1"/>
    <property type="molecule type" value="Genomic_DNA"/>
</dbReference>
<dbReference type="AlphaFoldDB" id="A0A725LE55"/>
<gene>
    <name evidence="1" type="ORF">G2907_22870</name>
</gene>
<comment type="caution">
    <text evidence="1">The sequence shown here is derived from an EMBL/GenBank/DDBJ whole genome shotgun (WGS) entry which is preliminary data.</text>
</comment>
<reference evidence="1" key="1">
    <citation type="journal article" date="2018" name="Genome Biol.">
        <title>SKESA: strategic k-mer extension for scrupulous assemblies.</title>
        <authorList>
            <person name="Souvorov A."/>
            <person name="Agarwala R."/>
            <person name="Lipman D.J."/>
        </authorList>
    </citation>
    <scope>NUCLEOTIDE SEQUENCE</scope>
    <source>
        <strain evidence="1">Salmonella enterica</strain>
    </source>
</reference>
<evidence type="ECO:0000313" key="1">
    <source>
        <dbReference type="EMBL" id="HAE0846070.1"/>
    </source>
</evidence>
<reference evidence="1" key="2">
    <citation type="submission" date="2019-04" db="EMBL/GenBank/DDBJ databases">
        <authorList>
            <consortium name="NCBI Pathogen Detection Project"/>
        </authorList>
    </citation>
    <scope>NUCLEOTIDE SEQUENCE</scope>
    <source>
        <strain evidence="1">Salmonella enterica</strain>
    </source>
</reference>
<dbReference type="InterPro" id="IPR017601">
    <property type="entry name" value="DGQHR-contain_dom"/>
</dbReference>
<name>A0A725LE55_SALSE</name>
<dbReference type="NCBIfam" id="TIGR03187">
    <property type="entry name" value="DGQHR"/>
    <property type="match status" value="1"/>
</dbReference>
<proteinExistence type="predicted"/>
<protein>
    <submittedName>
        <fullName evidence="1">DGQHR domain-containing protein</fullName>
    </submittedName>
</protein>
<sequence>MSKVGDYFFEFPASRGTQGGTVTYMITAPARALTRILASDNHGSTLERSQREINQARVKKFYQYLVNAYQNKEPFIIPPLVGNCDAVIEFDEFGNTNVGVARFPMDAVIKLFDGQHRAAGLAEFCRTFGEPISIPLMLTHNLPLKARQQFFSDINNNVSKPSAAINMAYDGRNDVAQGMVSFLSQHDTFSEVTDFEHNVVPAKSKLWVSFKALSDATAKFANAGSKPLEMGDIESIWEAWLALTQIEAIRHGTSQADYKRDYIQFHAVMINAFGYAVQRLMADHSIVDIVQMIDELASNAGSTEMEDFFLISRWIGICVNAEKDRPTIIASVPAQKSAAERLVSVIRNGALEEKNAAA</sequence>
<dbReference type="Pfam" id="PF14072">
    <property type="entry name" value="DndB"/>
    <property type="match status" value="1"/>
</dbReference>
<dbReference type="InterPro" id="IPR017642">
    <property type="entry name" value="DNA_S_mod_DndB"/>
</dbReference>